<name>A0A0D1ZIQ0_9EURO</name>
<dbReference type="Proteomes" id="UP000053599">
    <property type="component" value="Unassembled WGS sequence"/>
</dbReference>
<organism evidence="2 3">
    <name type="scientific">Exophiala sideris</name>
    <dbReference type="NCBI Taxonomy" id="1016849"/>
    <lineage>
        <taxon>Eukaryota</taxon>
        <taxon>Fungi</taxon>
        <taxon>Dikarya</taxon>
        <taxon>Ascomycota</taxon>
        <taxon>Pezizomycotina</taxon>
        <taxon>Eurotiomycetes</taxon>
        <taxon>Chaetothyriomycetidae</taxon>
        <taxon>Chaetothyriales</taxon>
        <taxon>Herpotrichiellaceae</taxon>
        <taxon>Exophiala</taxon>
    </lineage>
</organism>
<evidence type="ECO:0000313" key="3">
    <source>
        <dbReference type="Proteomes" id="UP000053599"/>
    </source>
</evidence>
<gene>
    <name evidence="2" type="ORF">PV11_02280</name>
</gene>
<dbReference type="HOGENOM" id="CLU_863398_0_0_1"/>
<evidence type="ECO:0000313" key="2">
    <source>
        <dbReference type="EMBL" id="KIV86683.1"/>
    </source>
</evidence>
<feature type="region of interest" description="Disordered" evidence="1">
    <location>
        <begin position="66"/>
        <end position="85"/>
    </location>
</feature>
<protein>
    <submittedName>
        <fullName evidence="2">Uncharacterized protein</fullName>
    </submittedName>
</protein>
<feature type="region of interest" description="Disordered" evidence="1">
    <location>
        <begin position="128"/>
        <end position="149"/>
    </location>
</feature>
<reference evidence="2 3" key="1">
    <citation type="submission" date="2015-01" db="EMBL/GenBank/DDBJ databases">
        <title>The Genome Sequence of Exophiala sideris CBS121828.</title>
        <authorList>
            <consortium name="The Broad Institute Genomics Platform"/>
            <person name="Cuomo C."/>
            <person name="de Hoog S."/>
            <person name="Gorbushina A."/>
            <person name="Stielow B."/>
            <person name="Teixiera M."/>
            <person name="Abouelleil A."/>
            <person name="Chapman S.B."/>
            <person name="Priest M."/>
            <person name="Young S.K."/>
            <person name="Wortman J."/>
            <person name="Nusbaum C."/>
            <person name="Birren B."/>
        </authorList>
    </citation>
    <scope>NUCLEOTIDE SEQUENCE [LARGE SCALE GENOMIC DNA]</scope>
    <source>
        <strain evidence="2 3">CBS 121828</strain>
    </source>
</reference>
<feature type="region of interest" description="Disordered" evidence="1">
    <location>
        <begin position="214"/>
        <end position="253"/>
    </location>
</feature>
<feature type="compositionally biased region" description="Polar residues" evidence="1">
    <location>
        <begin position="217"/>
        <end position="232"/>
    </location>
</feature>
<dbReference type="OrthoDB" id="4120129at2759"/>
<evidence type="ECO:0000256" key="1">
    <source>
        <dbReference type="SAM" id="MobiDB-lite"/>
    </source>
</evidence>
<accession>A0A0D1ZIQ0</accession>
<dbReference type="AlphaFoldDB" id="A0A0D1ZIQ0"/>
<sequence>MSRRLYPTEPGSVAIAYSDIPSLQRRDRLARKAQDRAHKSKHDINRIHFSPTQVLLSSGSIYSREWRQRRKRSDSSNNRPGTVESAPVVTNFADTSTNKIFVQQVTTIVGQIEAVGLPRSQTWCCGGTHGSQPENESPDTARGLASGWHPASADERGAFQIYVPGDNHESRSEQHNFYISPLSSMSSMTSWYPGGKTPGAELASTHPNSIFACPPDISTNTTGNSPRPSSETLPPDQHLFPRPTVRPKSSGRRSRWRIPDFLRPLDAPAVQVRVYDAPLRRDLFQKAQPGNEQTLLATSIQAQQVKGNTTQVVHSGWLSHGR</sequence>
<proteinExistence type="predicted"/>
<dbReference type="EMBL" id="KN846951">
    <property type="protein sequence ID" value="KIV86683.1"/>
    <property type="molecule type" value="Genomic_DNA"/>
</dbReference>